<evidence type="ECO:0000256" key="17">
    <source>
        <dbReference type="ARBA" id="ARBA00023125"/>
    </source>
</evidence>
<dbReference type="GO" id="GO:0007178">
    <property type="term" value="P:cell surface receptor protein serine/threonine kinase signaling pathway"/>
    <property type="evidence" value="ECO:0007669"/>
    <property type="project" value="TreeGrafter"/>
</dbReference>
<evidence type="ECO:0000256" key="28">
    <source>
        <dbReference type="ARBA" id="ARBA00078486"/>
    </source>
</evidence>
<feature type="region of interest" description="Disordered" evidence="30">
    <location>
        <begin position="412"/>
        <end position="456"/>
    </location>
</feature>
<keyword evidence="11" id="KW-0677">Repeat</keyword>
<evidence type="ECO:0000256" key="23">
    <source>
        <dbReference type="ARBA" id="ARBA00046917"/>
    </source>
</evidence>
<keyword evidence="18" id="KW-0496">Mitochondrion</keyword>
<dbReference type="Pfam" id="PF00096">
    <property type="entry name" value="zf-C2H2"/>
    <property type="match status" value="3"/>
</dbReference>
<evidence type="ECO:0000256" key="18">
    <source>
        <dbReference type="ARBA" id="ARBA00023128"/>
    </source>
</evidence>
<dbReference type="InterPro" id="IPR029342">
    <property type="entry name" value="ECIST_C"/>
</dbReference>
<evidence type="ECO:0000256" key="10">
    <source>
        <dbReference type="ARBA" id="ARBA00022723"/>
    </source>
</evidence>
<feature type="domain" description="C2H2-type" evidence="32">
    <location>
        <begin position="737"/>
        <end position="766"/>
    </location>
</feature>
<evidence type="ECO:0000259" key="32">
    <source>
        <dbReference type="PROSITE" id="PS50157"/>
    </source>
</evidence>
<comment type="similarity">
    <text evidence="5">Belongs to the ECSIT family.</text>
</comment>
<comment type="function">
    <text evidence="22">Adapter protein that plays a role in different signaling pathways including TLRs and IL-1 pathways or innate antiviral induction signaling. Plays a role in the activation of NF-kappa-B by forming a signal complex with TRAF6 and TAK1/MAP3K7 to activate TAK1/MAP3K7 leading to activation of IKKs. Once ubiquitinated, interacts with the dissociated RELA and NFKB1 proteins and translocates to the nucleus where it induces NF-kappa-B-dependent gene expression. Plays a role in innate antiviral immune response by bridging the pattern recognition receptors RIGI and MDA5/IFIT1 to the MAVS complex at the mitochondrion. Promotes proteolytic activation of MAP3K1. Involved in the BMP signaling pathway. Required for normal embryonic development.</text>
</comment>
<comment type="function">
    <text evidence="21">As part of the MCIA complex, involved in the assembly of the mitochondrial complex I.</text>
</comment>
<feature type="compositionally biased region" description="Low complexity" evidence="30">
    <location>
        <begin position="430"/>
        <end position="441"/>
    </location>
</feature>
<evidence type="ECO:0000256" key="16">
    <source>
        <dbReference type="ARBA" id="ARBA00023015"/>
    </source>
</evidence>
<evidence type="ECO:0000313" key="33">
    <source>
        <dbReference type="Ensembl" id="ENSCHIP00010021836.1"/>
    </source>
</evidence>
<keyword evidence="17" id="KW-0238">DNA-binding</keyword>
<keyword evidence="9" id="KW-0399">Innate immunity</keyword>
<feature type="domain" description="C2H2-type" evidence="32">
    <location>
        <begin position="767"/>
        <end position="794"/>
    </location>
</feature>
<dbReference type="FunFam" id="3.30.160.60:FF:000685">
    <property type="entry name" value="Zinc finger protein 653"/>
    <property type="match status" value="1"/>
</dbReference>
<name>A0A8C2R103_CAPHI</name>
<evidence type="ECO:0000256" key="24">
    <source>
        <dbReference type="ARBA" id="ARBA00054837"/>
    </source>
</evidence>
<feature type="domain" description="C2H2-type" evidence="32">
    <location>
        <begin position="825"/>
        <end position="853"/>
    </location>
</feature>
<keyword evidence="31" id="KW-0732">Signal</keyword>
<keyword evidence="13" id="KW-0862">Zinc</keyword>
<evidence type="ECO:0000256" key="29">
    <source>
        <dbReference type="PROSITE-ProRule" id="PRU00042"/>
    </source>
</evidence>
<dbReference type="SUPFAM" id="SSF57667">
    <property type="entry name" value="beta-beta-alpha zinc fingers"/>
    <property type="match status" value="3"/>
</dbReference>
<evidence type="ECO:0000256" key="9">
    <source>
        <dbReference type="ARBA" id="ARBA00022588"/>
    </source>
</evidence>
<dbReference type="GO" id="GO:0080090">
    <property type="term" value="P:regulation of primary metabolic process"/>
    <property type="evidence" value="ECO:0007669"/>
    <property type="project" value="UniProtKB-ARBA"/>
</dbReference>
<accession>A0A8C2R103</accession>
<proteinExistence type="inferred from homology"/>
<dbReference type="Pfam" id="PF06239">
    <property type="entry name" value="ECSIT_N"/>
    <property type="match status" value="1"/>
</dbReference>
<evidence type="ECO:0000256" key="11">
    <source>
        <dbReference type="ARBA" id="ARBA00022737"/>
    </source>
</evidence>
<evidence type="ECO:0000256" key="31">
    <source>
        <dbReference type="SAM" id="SignalP"/>
    </source>
</evidence>
<evidence type="ECO:0000256" key="21">
    <source>
        <dbReference type="ARBA" id="ARBA00029396"/>
    </source>
</evidence>
<dbReference type="GO" id="GO:0045087">
    <property type="term" value="P:innate immune response"/>
    <property type="evidence" value="ECO:0007669"/>
    <property type="project" value="UniProtKB-KW"/>
</dbReference>
<keyword evidence="19" id="KW-0804">Transcription</keyword>
<evidence type="ECO:0000256" key="1">
    <source>
        <dbReference type="ARBA" id="ARBA00004123"/>
    </source>
</evidence>
<keyword evidence="14" id="KW-0391">Immunity</keyword>
<feature type="compositionally biased region" description="Acidic residues" evidence="30">
    <location>
        <begin position="658"/>
        <end position="671"/>
    </location>
</feature>
<dbReference type="GO" id="GO:0060255">
    <property type="term" value="P:regulation of macromolecule metabolic process"/>
    <property type="evidence" value="ECO:0007669"/>
    <property type="project" value="UniProtKB-ARBA"/>
</dbReference>
<evidence type="ECO:0000256" key="22">
    <source>
        <dbReference type="ARBA" id="ARBA00045816"/>
    </source>
</evidence>
<evidence type="ECO:0000256" key="2">
    <source>
        <dbReference type="ARBA" id="ARBA00004173"/>
    </source>
</evidence>
<feature type="signal peptide" evidence="31">
    <location>
        <begin position="1"/>
        <end position="18"/>
    </location>
</feature>
<dbReference type="FunFam" id="3.30.160.60:FF:000651">
    <property type="entry name" value="Putative zinc finger protein 653"/>
    <property type="match status" value="1"/>
</dbReference>
<dbReference type="Pfam" id="PF14784">
    <property type="entry name" value="ECSIT_C"/>
    <property type="match status" value="1"/>
</dbReference>
<comment type="subunit">
    <text evidence="25">Interacts with NR5A1.</text>
</comment>
<dbReference type="GO" id="GO:0005634">
    <property type="term" value="C:nucleus"/>
    <property type="evidence" value="ECO:0007669"/>
    <property type="project" value="UniProtKB-SubCell"/>
</dbReference>
<evidence type="ECO:0000256" key="4">
    <source>
        <dbReference type="ARBA" id="ARBA00006991"/>
    </source>
</evidence>
<dbReference type="GO" id="GO:0008270">
    <property type="term" value="F:zinc ion binding"/>
    <property type="evidence" value="ECO:0007669"/>
    <property type="project" value="UniProtKB-KW"/>
</dbReference>
<dbReference type="GO" id="GO:0005739">
    <property type="term" value="C:mitochondrion"/>
    <property type="evidence" value="ECO:0007669"/>
    <property type="project" value="UniProtKB-SubCell"/>
</dbReference>
<keyword evidence="7" id="KW-0963">Cytoplasm</keyword>
<comment type="subunit">
    <text evidence="23">Interacts with MAP3K1, SMAD4 and TRAF6. Interacts with SMAD1 only after BMP4-treatment. Part of the mitochondrial complex I assembly/MCIA complex that comprises at least the core subunits TMEM126B, NDUFAF1, ECSIT and ACAD9 and complement subunits such as COA1 and TMEM186. Interacts with NDUFAF1. Interacts with ACAD9. Interacts with TRIM59. Interacts with TMEM70 and TMEM242. Interacts (when ubiquitinated) with NF-kappa-B subunits RELA and NFKB1. Interacts with RIGI, IFIT1 and MAVS; these interactions promote RLR-mediated type I IFN induction. Interacts with SQSTM1; this interaction inhibits TLR4 signaling via functional regulation of the TRAF6-ECSIT complex. Interacts with cereblon/CRBN; this interaction inhibits the ubiquitination of ECSIT.</text>
</comment>
<dbReference type="SMART" id="SM01284">
    <property type="entry name" value="ECSIT_Cterm"/>
    <property type="match status" value="1"/>
</dbReference>
<evidence type="ECO:0000256" key="5">
    <source>
        <dbReference type="ARBA" id="ARBA00007674"/>
    </source>
</evidence>
<reference evidence="33" key="2">
    <citation type="submission" date="2025-08" db="UniProtKB">
        <authorList>
            <consortium name="Ensembl"/>
        </authorList>
    </citation>
    <scope>IDENTIFICATION</scope>
</reference>
<evidence type="ECO:0000256" key="12">
    <source>
        <dbReference type="ARBA" id="ARBA00022771"/>
    </source>
</evidence>
<evidence type="ECO:0000256" key="6">
    <source>
        <dbReference type="ARBA" id="ARBA00019998"/>
    </source>
</evidence>
<dbReference type="InterPro" id="IPR036236">
    <property type="entry name" value="Znf_C2H2_sf"/>
</dbReference>
<dbReference type="Gene3D" id="3.30.160.60">
    <property type="entry name" value="Classic Zinc Finger"/>
    <property type="match status" value="4"/>
</dbReference>
<evidence type="ECO:0000256" key="3">
    <source>
        <dbReference type="ARBA" id="ARBA00004496"/>
    </source>
</evidence>
<dbReference type="InterPro" id="IPR013087">
    <property type="entry name" value="Znf_C2H2_type"/>
</dbReference>
<evidence type="ECO:0000256" key="15">
    <source>
        <dbReference type="ARBA" id="ARBA00022946"/>
    </source>
</evidence>
<dbReference type="PANTHER" id="PTHR13113">
    <property type="entry name" value="ECSIT EVOLUTIONARILY CONSERVED SIGNALING INTERMEDIATE IN TOLL PATHWAYS"/>
    <property type="match status" value="1"/>
</dbReference>
<dbReference type="SMART" id="SM00355">
    <property type="entry name" value="ZnF_C2H2"/>
    <property type="match status" value="5"/>
</dbReference>
<dbReference type="GO" id="GO:0003677">
    <property type="term" value="F:DNA binding"/>
    <property type="evidence" value="ECO:0007669"/>
    <property type="project" value="UniProtKB-KW"/>
</dbReference>
<evidence type="ECO:0000256" key="7">
    <source>
        <dbReference type="ARBA" id="ARBA00022490"/>
    </source>
</evidence>
<protein>
    <recommendedName>
        <fullName evidence="6">Evolutionarily conserved signaling intermediate in Toll pathway, mitochondrial</fullName>
    </recommendedName>
    <alternativeName>
        <fullName evidence="28">67 kDa zinc finger protein</fullName>
    </alternativeName>
    <alternativeName>
        <fullName evidence="26">Zinc finger protein 653</fullName>
    </alternativeName>
    <alternativeName>
        <fullName evidence="27">Zinc finger protein Zip67</fullName>
    </alternativeName>
</protein>
<sequence>MSWAQAILLARGLSRGWGGICSTALTGAPFSQVPPQAPRGLHCSAAAHNPDSSLVPRPPEPPRRPVKALAVHEELFRPALDGARDKANFVQAVQNFAEYNVHKRGHVDFIYLALRKMRQYGVERDLSVYNLLLDVFPKEVFRPRNIFHSIFLHYPRQQECGIAVLEQMENHGVMPNKETEFLLLQIFGRKSYPMLKLVRMKLWFTRFKNINPFPVPRDLPQDPVDLASLALRHMEPDLSARVTTYQMPLPKDSPDTMDPAETHIVGIQSPEQQSALARHDPACPIFVEGPFSLWLRDKCVYYHILRADLLPPEKREVEEIPEEWNLYYPMQLDLAYGRSSWDDYEFNIDEGRRRNVNCLKNVVIWYEDHKHRCPYEPHLAELDPTFGLYTTAVWQCEAGHRYFQDLHSPLKPLSDSDPESDKVGNGLVAGSSDSSSSGSGSDSEEPPEGQPTKATVATAAVTPTSPAGSSGLITQEGVHIPFDVHHVESLAEQGTPLCPNPASSGPEALETVVCVPVPVQVGPGPGTLFENVPQEALGEVVASCPMPGMVPGSQVIIIAGPGYDALTAEGIHLNVAAGSSAPGGGLGDEVPCAMMEGVAAYTQTEPEGGPPSTMDPAAMTGIETKKEKEDLYVLKKEEKEELVAPEMAELAATVPESAEPEAEADGEELEGSDMSAIIYEIPKEPEKRRRSKRSRVMDADGLLEMFHCPYEGCSQVYVALSSFQNHVNLVHRKGKTKVCPHPGCGKKFYLSNHLRRHMIIHSGVREFTCETCGKSFKRKNHLEVHRRTHTGETPLQCEICGYQCRQRASLNWHMKKHTAEVQYNFTCERCGKRFEKLDSVKFHTLKSHPDHKPA</sequence>
<evidence type="ECO:0000256" key="19">
    <source>
        <dbReference type="ARBA" id="ARBA00023163"/>
    </source>
</evidence>
<comment type="similarity">
    <text evidence="4">Belongs to the krueppel C2H2-type zinc-finger protein family.</text>
</comment>
<evidence type="ECO:0000256" key="25">
    <source>
        <dbReference type="ARBA" id="ARBA00065419"/>
    </source>
</evidence>
<keyword evidence="12 29" id="KW-0863">Zinc-finger</keyword>
<feature type="domain" description="C2H2-type" evidence="32">
    <location>
        <begin position="795"/>
        <end position="822"/>
    </location>
</feature>
<keyword evidence="16" id="KW-0805">Transcription regulation</keyword>
<comment type="subcellular location">
    <subcellularLocation>
        <location evidence="3">Cytoplasm</location>
    </subcellularLocation>
    <subcellularLocation>
        <location evidence="2">Mitochondrion</location>
    </subcellularLocation>
    <subcellularLocation>
        <location evidence="1">Nucleus</location>
    </subcellularLocation>
</comment>
<evidence type="ECO:0000256" key="27">
    <source>
        <dbReference type="ARBA" id="ARBA00077301"/>
    </source>
</evidence>
<dbReference type="PROSITE" id="PS50157">
    <property type="entry name" value="ZINC_FINGER_C2H2_2"/>
    <property type="match status" value="4"/>
</dbReference>
<keyword evidence="15" id="KW-0809">Transit peptide</keyword>
<keyword evidence="8" id="KW-0678">Repressor</keyword>
<evidence type="ECO:0000256" key="20">
    <source>
        <dbReference type="ARBA" id="ARBA00023242"/>
    </source>
</evidence>
<comment type="function">
    <text evidence="24">Transcriptional repressor. May repress NR5A1, PPARG, NR1H3, NR4A2, ESR1 and NR3C1 transcriptional activity.</text>
</comment>
<evidence type="ECO:0000256" key="30">
    <source>
        <dbReference type="SAM" id="MobiDB-lite"/>
    </source>
</evidence>
<dbReference type="InterPro" id="IPR046448">
    <property type="entry name" value="ECSIT_N"/>
</dbReference>
<dbReference type="PROSITE" id="PS00028">
    <property type="entry name" value="ZINC_FINGER_C2H2_1"/>
    <property type="match status" value="5"/>
</dbReference>
<keyword evidence="20" id="KW-0539">Nucleus</keyword>
<evidence type="ECO:0000256" key="13">
    <source>
        <dbReference type="ARBA" id="ARBA00022833"/>
    </source>
</evidence>
<dbReference type="AlphaFoldDB" id="A0A8C2R103"/>
<evidence type="ECO:0000256" key="14">
    <source>
        <dbReference type="ARBA" id="ARBA00022859"/>
    </source>
</evidence>
<dbReference type="Ensembl" id="ENSCHIT00010030767.1">
    <property type="protein sequence ID" value="ENSCHIP00010021836.1"/>
    <property type="gene ID" value="ENSCHIG00010016052.1"/>
</dbReference>
<evidence type="ECO:0000256" key="8">
    <source>
        <dbReference type="ARBA" id="ARBA00022491"/>
    </source>
</evidence>
<dbReference type="PANTHER" id="PTHR13113:SF1">
    <property type="entry name" value="EVOLUTIONARILY CONSERVED SIGNALING INTERMEDIATE IN TOLL PATHWAY, MITOCHONDRIAL"/>
    <property type="match status" value="1"/>
</dbReference>
<reference evidence="33" key="1">
    <citation type="submission" date="2019-03" db="EMBL/GenBank/DDBJ databases">
        <title>Genome sequencing and reference-guided assembly of Black Bengal Goat (Capra hircus).</title>
        <authorList>
            <person name="Siddiki A.Z."/>
            <person name="Baten A."/>
            <person name="Billah M."/>
            <person name="Alam M.A.U."/>
            <person name="Shawrob K.S.M."/>
            <person name="Saha S."/>
            <person name="Chowdhury M."/>
            <person name="Rahman A.H."/>
            <person name="Stear M."/>
            <person name="Miah G."/>
            <person name="Das G.B."/>
            <person name="Hossain M.M."/>
            <person name="Kumkum M."/>
            <person name="Islam M.S."/>
            <person name="Mollah A.M."/>
            <person name="Ahsan A."/>
            <person name="Tusar F."/>
            <person name="Khan M.K.I."/>
        </authorList>
    </citation>
    <scope>NUCLEOTIDE SEQUENCE [LARGE SCALE GENOMIC DNA]</scope>
</reference>
<evidence type="ECO:0000256" key="26">
    <source>
        <dbReference type="ARBA" id="ARBA00068372"/>
    </source>
</evidence>
<feature type="region of interest" description="Disordered" evidence="30">
    <location>
        <begin position="652"/>
        <end position="672"/>
    </location>
</feature>
<dbReference type="FunFam" id="3.30.160.60:FF:000183">
    <property type="entry name" value="E3 ubiquitin-protein ligase ZFP91"/>
    <property type="match status" value="1"/>
</dbReference>
<keyword evidence="10" id="KW-0479">Metal-binding</keyword>
<dbReference type="InterPro" id="IPR010418">
    <property type="entry name" value="ECSIT"/>
</dbReference>
<organism evidence="33">
    <name type="scientific">Capra hircus</name>
    <name type="common">Goat</name>
    <dbReference type="NCBI Taxonomy" id="9925"/>
    <lineage>
        <taxon>Eukaryota</taxon>
        <taxon>Metazoa</taxon>
        <taxon>Chordata</taxon>
        <taxon>Craniata</taxon>
        <taxon>Vertebrata</taxon>
        <taxon>Euteleostomi</taxon>
        <taxon>Mammalia</taxon>
        <taxon>Eutheria</taxon>
        <taxon>Laurasiatheria</taxon>
        <taxon>Artiodactyla</taxon>
        <taxon>Ruminantia</taxon>
        <taxon>Pecora</taxon>
        <taxon>Bovidae</taxon>
        <taxon>Caprinae</taxon>
        <taxon>Capra</taxon>
    </lineage>
</organism>
<feature type="chain" id="PRO_5034950565" description="Evolutionarily conserved signaling intermediate in Toll pathway, mitochondrial" evidence="31">
    <location>
        <begin position="19"/>
        <end position="854"/>
    </location>
</feature>